<evidence type="ECO:0000313" key="6">
    <source>
        <dbReference type="Proteomes" id="UP000078113"/>
    </source>
</evidence>
<dbReference type="InterPro" id="IPR010987">
    <property type="entry name" value="Glutathione-S-Trfase_C-like"/>
</dbReference>
<dbReference type="InterPro" id="IPR036249">
    <property type="entry name" value="Thioredoxin-like_sf"/>
</dbReference>
<gene>
    <name evidence="5" type="ORF">A4X09_0g7628</name>
</gene>
<feature type="region of interest" description="Disordered" evidence="2">
    <location>
        <begin position="223"/>
        <end position="242"/>
    </location>
</feature>
<dbReference type="Pfam" id="PF02798">
    <property type="entry name" value="GST_N"/>
    <property type="match status" value="1"/>
</dbReference>
<dbReference type="GO" id="GO:0005634">
    <property type="term" value="C:nucleus"/>
    <property type="evidence" value="ECO:0007669"/>
    <property type="project" value="TreeGrafter"/>
</dbReference>
<feature type="compositionally biased region" description="Low complexity" evidence="2">
    <location>
        <begin position="232"/>
        <end position="242"/>
    </location>
</feature>
<dbReference type="FunFam" id="1.20.1050.10:FF:000006">
    <property type="entry name" value="Elongation factor 1 gamma"/>
    <property type="match status" value="1"/>
</dbReference>
<dbReference type="Proteomes" id="UP000078113">
    <property type="component" value="Unassembled WGS sequence"/>
</dbReference>
<dbReference type="SFLD" id="SFLDG00358">
    <property type="entry name" value="Main_(cytGST)"/>
    <property type="match status" value="1"/>
</dbReference>
<dbReference type="GO" id="GO:0006414">
    <property type="term" value="P:translational elongation"/>
    <property type="evidence" value="ECO:0007669"/>
    <property type="project" value="TreeGrafter"/>
</dbReference>
<feature type="non-terminal residue" evidence="5">
    <location>
        <position position="242"/>
    </location>
</feature>
<reference evidence="5" key="1">
    <citation type="submission" date="2016-04" db="EMBL/GenBank/DDBJ databases">
        <authorList>
            <person name="Nguyen H.D."/>
            <person name="Samba Siva P."/>
            <person name="Cullis J."/>
            <person name="Levesque C.A."/>
            <person name="Hambleton S."/>
        </authorList>
    </citation>
    <scope>NUCLEOTIDE SEQUENCE</scope>
    <source>
        <strain evidence="5">DAOMC 236422</strain>
    </source>
</reference>
<evidence type="ECO:0000259" key="4">
    <source>
        <dbReference type="PROSITE" id="PS50405"/>
    </source>
</evidence>
<dbReference type="PROSITE" id="PS50404">
    <property type="entry name" value="GST_NTER"/>
    <property type="match status" value="1"/>
</dbReference>
<dbReference type="InterPro" id="IPR040079">
    <property type="entry name" value="Glutathione_S-Trfase"/>
</dbReference>
<name>A0A8X7N1J8_9BASI</name>
<dbReference type="FunFam" id="3.40.30.10:FF:000142">
    <property type="entry name" value="Elongation factor 1 gamma"/>
    <property type="match status" value="1"/>
</dbReference>
<dbReference type="AlphaFoldDB" id="A0A8X7N1J8"/>
<protein>
    <recommendedName>
        <fullName evidence="7">Glutathione S-transferase</fullName>
    </recommendedName>
</protein>
<evidence type="ECO:0000313" key="5">
    <source>
        <dbReference type="EMBL" id="KAE8261651.1"/>
    </source>
</evidence>
<dbReference type="SFLD" id="SFLDS00019">
    <property type="entry name" value="Glutathione_Transferase_(cytos"/>
    <property type="match status" value="1"/>
</dbReference>
<evidence type="ECO:0000256" key="2">
    <source>
        <dbReference type="SAM" id="MobiDB-lite"/>
    </source>
</evidence>
<dbReference type="EMBL" id="LWDG02000945">
    <property type="protein sequence ID" value="KAE8261651.1"/>
    <property type="molecule type" value="Genomic_DNA"/>
</dbReference>
<dbReference type="GO" id="GO:0005737">
    <property type="term" value="C:cytoplasm"/>
    <property type="evidence" value="ECO:0007669"/>
    <property type="project" value="TreeGrafter"/>
</dbReference>
<dbReference type="InterPro" id="IPR004045">
    <property type="entry name" value="Glutathione_S-Trfase_N"/>
</dbReference>
<dbReference type="Gene3D" id="3.40.30.10">
    <property type="entry name" value="Glutaredoxin"/>
    <property type="match status" value="1"/>
</dbReference>
<dbReference type="CDD" id="cd03181">
    <property type="entry name" value="GST_C_EF1Bgamma_like"/>
    <property type="match status" value="1"/>
</dbReference>
<dbReference type="CDD" id="cd03044">
    <property type="entry name" value="GST_N_EF1Bgamma"/>
    <property type="match status" value="1"/>
</dbReference>
<dbReference type="Gene3D" id="1.20.1050.10">
    <property type="match status" value="1"/>
</dbReference>
<sequence>MPSIGTLHGSSYQSKTVRILALANYVGAELEYKEISIPKGDTKTPEYLAKFPWGKLPAFEGSDGFCVTESCAITRYIAATAPNHKDQLLGSDPKTAAKIDLWSNWGDAEIFDNGALVHRMYWGGLPYSKPLEQFGLDNLNRALAYLDKTLATTTFLVGHRITVADISVASNIRILYTTMFGPEIRSKYPNVLRYLNTVVHQPGFGDAFSKDFKLATATLKYTPPKKEEKPKAAAAPAAPAAK</sequence>
<dbReference type="InterPro" id="IPR004046">
    <property type="entry name" value="GST_C"/>
</dbReference>
<keyword evidence="6" id="KW-1185">Reference proteome</keyword>
<dbReference type="PANTHER" id="PTHR43986:SF1">
    <property type="entry name" value="ELONGATION FACTOR 1-GAMMA"/>
    <property type="match status" value="1"/>
</dbReference>
<dbReference type="PROSITE" id="PS50405">
    <property type="entry name" value="GST_CTER"/>
    <property type="match status" value="1"/>
</dbReference>
<comment type="similarity">
    <text evidence="1">Belongs to the GST superfamily.</text>
</comment>
<reference evidence="5" key="2">
    <citation type="journal article" date="2019" name="IMA Fungus">
        <title>Genome sequencing and comparison of five Tilletia species to identify candidate genes for the detection of regulated species infecting wheat.</title>
        <authorList>
            <person name="Nguyen H.D.T."/>
            <person name="Sultana T."/>
            <person name="Kesanakurti P."/>
            <person name="Hambleton S."/>
        </authorList>
    </citation>
    <scope>NUCLEOTIDE SEQUENCE</scope>
    <source>
        <strain evidence="5">DAOMC 236422</strain>
    </source>
</reference>
<dbReference type="SUPFAM" id="SSF52833">
    <property type="entry name" value="Thioredoxin-like"/>
    <property type="match status" value="1"/>
</dbReference>
<dbReference type="SUPFAM" id="SSF47616">
    <property type="entry name" value="GST C-terminal domain-like"/>
    <property type="match status" value="1"/>
</dbReference>
<accession>A0A8X7N1J8</accession>
<feature type="domain" description="GST N-terminal" evidence="3">
    <location>
        <begin position="3"/>
        <end position="85"/>
    </location>
</feature>
<comment type="caution">
    <text evidence="5">The sequence shown here is derived from an EMBL/GenBank/DDBJ whole genome shotgun (WGS) entry which is preliminary data.</text>
</comment>
<dbReference type="InterPro" id="IPR050802">
    <property type="entry name" value="EF-GSTs"/>
</dbReference>
<evidence type="ECO:0008006" key="7">
    <source>
        <dbReference type="Google" id="ProtNLM"/>
    </source>
</evidence>
<dbReference type="InterPro" id="IPR036282">
    <property type="entry name" value="Glutathione-S-Trfase_C_sf"/>
</dbReference>
<evidence type="ECO:0000259" key="3">
    <source>
        <dbReference type="PROSITE" id="PS50404"/>
    </source>
</evidence>
<dbReference type="PANTHER" id="PTHR43986">
    <property type="entry name" value="ELONGATION FACTOR 1-GAMMA"/>
    <property type="match status" value="1"/>
</dbReference>
<evidence type="ECO:0000256" key="1">
    <source>
        <dbReference type="RuleBase" id="RU003494"/>
    </source>
</evidence>
<proteinExistence type="inferred from homology"/>
<dbReference type="Pfam" id="PF00043">
    <property type="entry name" value="GST_C"/>
    <property type="match status" value="1"/>
</dbReference>
<feature type="domain" description="GST C-terminal" evidence="4">
    <location>
        <begin position="92"/>
        <end position="224"/>
    </location>
</feature>
<organism evidence="5 6">
    <name type="scientific">Tilletia walkeri</name>
    <dbReference type="NCBI Taxonomy" id="117179"/>
    <lineage>
        <taxon>Eukaryota</taxon>
        <taxon>Fungi</taxon>
        <taxon>Dikarya</taxon>
        <taxon>Basidiomycota</taxon>
        <taxon>Ustilaginomycotina</taxon>
        <taxon>Exobasidiomycetes</taxon>
        <taxon>Tilletiales</taxon>
        <taxon>Tilletiaceae</taxon>
        <taxon>Tilletia</taxon>
    </lineage>
</organism>